<name>A0A1U7NU29_9DEIO</name>
<dbReference type="PANTHER" id="PTHR38451:SF1">
    <property type="entry name" value="TRNA (ADENINE(22)-N(1))-METHYLTRANSFERASE"/>
    <property type="match status" value="1"/>
</dbReference>
<organism evidence="1 2">
    <name type="scientific">Deinococcus marmoris</name>
    <dbReference type="NCBI Taxonomy" id="249408"/>
    <lineage>
        <taxon>Bacteria</taxon>
        <taxon>Thermotogati</taxon>
        <taxon>Deinococcota</taxon>
        <taxon>Deinococci</taxon>
        <taxon>Deinococcales</taxon>
        <taxon>Deinococcaceae</taxon>
        <taxon>Deinococcus</taxon>
    </lineage>
</organism>
<keyword evidence="1" id="KW-0808">Transferase</keyword>
<evidence type="ECO:0000313" key="2">
    <source>
        <dbReference type="Proteomes" id="UP000186607"/>
    </source>
</evidence>
<dbReference type="SUPFAM" id="SSF53335">
    <property type="entry name" value="S-adenosyl-L-methionine-dependent methyltransferases"/>
    <property type="match status" value="1"/>
</dbReference>
<dbReference type="Pfam" id="PF04816">
    <property type="entry name" value="TrmK"/>
    <property type="match status" value="1"/>
</dbReference>
<accession>A0A1U7NU29</accession>
<dbReference type="InterPro" id="IPR006901">
    <property type="entry name" value="TrmK"/>
</dbReference>
<evidence type="ECO:0000313" key="1">
    <source>
        <dbReference type="EMBL" id="OLV16407.1"/>
    </source>
</evidence>
<dbReference type="STRING" id="249408.BOO71_0011974"/>
<dbReference type="PIRSF" id="PIRSF018637">
    <property type="entry name" value="TrmK"/>
    <property type="match status" value="1"/>
</dbReference>
<dbReference type="Proteomes" id="UP000186607">
    <property type="component" value="Unassembled WGS sequence"/>
</dbReference>
<dbReference type="Gene3D" id="3.40.50.150">
    <property type="entry name" value="Vaccinia Virus protein VP39"/>
    <property type="match status" value="1"/>
</dbReference>
<dbReference type="GO" id="GO:0032259">
    <property type="term" value="P:methylation"/>
    <property type="evidence" value="ECO:0007669"/>
    <property type="project" value="UniProtKB-KW"/>
</dbReference>
<dbReference type="RefSeq" id="WP_075835537.1">
    <property type="nucleotide sequence ID" value="NZ_MSTI01000143.1"/>
</dbReference>
<dbReference type="EMBL" id="MSTI01000143">
    <property type="protein sequence ID" value="OLV16407.1"/>
    <property type="molecule type" value="Genomic_DNA"/>
</dbReference>
<gene>
    <name evidence="1" type="ORF">BOO71_0011974</name>
</gene>
<dbReference type="InterPro" id="IPR029063">
    <property type="entry name" value="SAM-dependent_MTases_sf"/>
</dbReference>
<dbReference type="PANTHER" id="PTHR38451">
    <property type="entry name" value="TRNA (ADENINE(22)-N(1))-METHYLTRANSFERASE"/>
    <property type="match status" value="1"/>
</dbReference>
<keyword evidence="1" id="KW-0489">Methyltransferase</keyword>
<dbReference type="OrthoDB" id="5881184at2"/>
<keyword evidence="2" id="KW-1185">Reference proteome</keyword>
<sequence length="227" mass="24828">MPTPTLDARLEAVLEMIRTDVHADIGSDHARLPVRLIREGRAERCVAVELNPGPLEQARRSVARSRLEAQIEVREGDGFGPILPGELGSASLCGMGAYTIRGILERAGERLPPALVLQPNDSALLIRLWARATGYHVRAERLIAGYWSYPVLRLERAEGADLAYEGMPLDAALKYGPLLLRLGGGVICHQIEADIARLQKVAAPGRESWHELETARTALDVLDHGIK</sequence>
<reference evidence="1 2" key="1">
    <citation type="submission" date="2017-01" db="EMBL/GenBank/DDBJ databases">
        <title>Genome Analysis of Deinococcus marmoris KOPRI26562.</title>
        <authorList>
            <person name="Kim J.H."/>
            <person name="Oh H.-M."/>
        </authorList>
    </citation>
    <scope>NUCLEOTIDE SEQUENCE [LARGE SCALE GENOMIC DNA]</scope>
    <source>
        <strain evidence="1 2">KOPRI26562</strain>
    </source>
</reference>
<dbReference type="GO" id="GO:0160105">
    <property type="term" value="F:tRNA (adenine(22)-N1)-methyltransferase activity"/>
    <property type="evidence" value="ECO:0007669"/>
    <property type="project" value="InterPro"/>
</dbReference>
<dbReference type="AlphaFoldDB" id="A0A1U7NU29"/>
<comment type="caution">
    <text evidence="1">The sequence shown here is derived from an EMBL/GenBank/DDBJ whole genome shotgun (WGS) entry which is preliminary data.</text>
</comment>
<protein>
    <submittedName>
        <fullName evidence="1">tRNA-m1A22 methylase</fullName>
    </submittedName>
</protein>
<proteinExistence type="predicted"/>